<dbReference type="Proteomes" id="UP000028875">
    <property type="component" value="Unassembled WGS sequence"/>
</dbReference>
<sequence>MKQYIDLSHTIEDGLVTYKGLPAPIICDYLSREESRKHYAQGTEFQIGKIEMVSNTGTYVDVPSHRYSDGKDLNETAIDKLAGLDGVLFQMNHSQQAIDETVFYNFDLKGKAILISTGWDRYWNTEQYYERHPYLTENAAKYLVEQQAAVVGIDSVNIDDTSGNTRPVHTELLGNEILIVEHLCNLNKLLDKQFLFYAVPPKIKGIGTFPVRAFAEVVS</sequence>
<reference evidence="2" key="2">
    <citation type="submission" date="2014-05" db="EMBL/GenBank/DDBJ databases">
        <title>Draft genome sequence of Virgibacillus massiliensis Vm-5.</title>
        <authorList>
            <person name="Khelaifia S."/>
            <person name="Croce O."/>
            <person name="Lagier J.C."/>
            <person name="Raoult D."/>
        </authorList>
    </citation>
    <scope>NUCLEOTIDE SEQUENCE [LARGE SCALE GENOMIC DNA]</scope>
    <source>
        <strain evidence="2">Vm-5</strain>
    </source>
</reference>
<dbReference type="Gene3D" id="3.50.30.50">
    <property type="entry name" value="Putative cyclase"/>
    <property type="match status" value="1"/>
</dbReference>
<organism evidence="1 2">
    <name type="scientific">Virgibacillus massiliensis</name>
    <dbReference type="NCBI Taxonomy" id="1462526"/>
    <lineage>
        <taxon>Bacteria</taxon>
        <taxon>Bacillati</taxon>
        <taxon>Bacillota</taxon>
        <taxon>Bacilli</taxon>
        <taxon>Bacillales</taxon>
        <taxon>Bacillaceae</taxon>
        <taxon>Virgibacillus</taxon>
    </lineage>
</organism>
<reference evidence="1 2" key="1">
    <citation type="submission" date="2014-03" db="EMBL/GenBank/DDBJ databases">
        <authorList>
            <person name="Urmite Genomes U."/>
        </authorList>
    </citation>
    <scope>NUCLEOTIDE SEQUENCE [LARGE SCALE GENOMIC DNA]</scope>
    <source>
        <strain evidence="1 2">Vm-5</strain>
    </source>
</reference>
<dbReference type="PANTHER" id="PTHR31118:SF32">
    <property type="entry name" value="KYNURENINE FORMAMIDASE"/>
    <property type="match status" value="1"/>
</dbReference>
<dbReference type="InterPro" id="IPR037175">
    <property type="entry name" value="KFase_sf"/>
</dbReference>
<dbReference type="GO" id="GO:0019441">
    <property type="term" value="P:L-tryptophan catabolic process to kynurenine"/>
    <property type="evidence" value="ECO:0007669"/>
    <property type="project" value="InterPro"/>
</dbReference>
<gene>
    <name evidence="1" type="primary">kynB_1</name>
    <name evidence="1" type="ORF">BN990_02859</name>
</gene>
<dbReference type="eggNOG" id="COG1878">
    <property type="taxonomic scope" value="Bacteria"/>
</dbReference>
<dbReference type="OrthoDB" id="9796085at2"/>
<dbReference type="AlphaFoldDB" id="A0A024QDH1"/>
<keyword evidence="2" id="KW-1185">Reference proteome</keyword>
<protein>
    <submittedName>
        <fullName evidence="1">Kynurenine formamidase</fullName>
    </submittedName>
</protein>
<evidence type="ECO:0000313" key="1">
    <source>
        <dbReference type="EMBL" id="CDQ40534.1"/>
    </source>
</evidence>
<proteinExistence type="predicted"/>
<dbReference type="GO" id="GO:0004061">
    <property type="term" value="F:arylformamidase activity"/>
    <property type="evidence" value="ECO:0007669"/>
    <property type="project" value="InterPro"/>
</dbReference>
<evidence type="ECO:0000313" key="2">
    <source>
        <dbReference type="Proteomes" id="UP000028875"/>
    </source>
</evidence>
<dbReference type="STRING" id="1462526.BN990_02859"/>
<dbReference type="SUPFAM" id="SSF102198">
    <property type="entry name" value="Putative cyclase"/>
    <property type="match status" value="1"/>
</dbReference>
<dbReference type="PANTHER" id="PTHR31118">
    <property type="entry name" value="CYCLASE-LIKE PROTEIN 2"/>
    <property type="match status" value="1"/>
</dbReference>
<accession>A0A024QDH1</accession>
<comment type="caution">
    <text evidence="1">The sequence shown here is derived from an EMBL/GenBank/DDBJ whole genome shotgun (WGS) entry which is preliminary data.</text>
</comment>
<dbReference type="Pfam" id="PF04199">
    <property type="entry name" value="Cyclase"/>
    <property type="match status" value="1"/>
</dbReference>
<dbReference type="RefSeq" id="WP_038245572.1">
    <property type="nucleotide sequence ID" value="NZ_BNER01000011.1"/>
</dbReference>
<dbReference type="EMBL" id="CCDP010000002">
    <property type="protein sequence ID" value="CDQ40534.1"/>
    <property type="molecule type" value="Genomic_DNA"/>
</dbReference>
<dbReference type="InterPro" id="IPR007325">
    <property type="entry name" value="KFase/CYL"/>
</dbReference>
<name>A0A024QDH1_9BACI</name>